<keyword evidence="10 13" id="KW-0472">Membrane</keyword>
<keyword evidence="4 12" id="KW-0813">Transport</keyword>
<evidence type="ECO:0000256" key="11">
    <source>
        <dbReference type="ARBA" id="ARBA00024816"/>
    </source>
</evidence>
<dbReference type="EMBL" id="CABVPU010000011">
    <property type="protein sequence ID" value="VWB74878.1"/>
    <property type="molecule type" value="Genomic_DNA"/>
</dbReference>
<dbReference type="AlphaFoldDB" id="A0A6P2L7U9"/>
<dbReference type="PANTHER" id="PTHR30625:SF14">
    <property type="entry name" value="BIOPOLYMER TRANSPORT PROTEIN EXBB"/>
    <property type="match status" value="1"/>
</dbReference>
<comment type="subcellular location">
    <subcellularLocation>
        <location evidence="1">Cell inner membrane</location>
        <topology evidence="1">Multi-pass membrane protein</topology>
    </subcellularLocation>
    <subcellularLocation>
        <location evidence="12">Membrane</location>
        <topology evidence="12">Multi-pass membrane protein</topology>
    </subcellularLocation>
</comment>
<dbReference type="InterPro" id="IPR002898">
    <property type="entry name" value="MotA_ExbB_proton_chnl"/>
</dbReference>
<keyword evidence="14" id="KW-0732">Signal</keyword>
<dbReference type="InterPro" id="IPR050790">
    <property type="entry name" value="ExbB/TolQ_transport"/>
</dbReference>
<gene>
    <name evidence="16" type="ORF">BLA15945_03577</name>
</gene>
<feature type="transmembrane region" description="Helical" evidence="13">
    <location>
        <begin position="47"/>
        <end position="68"/>
    </location>
</feature>
<keyword evidence="5" id="KW-1003">Cell membrane</keyword>
<evidence type="ECO:0000256" key="7">
    <source>
        <dbReference type="ARBA" id="ARBA00022692"/>
    </source>
</evidence>
<evidence type="ECO:0000256" key="14">
    <source>
        <dbReference type="SAM" id="SignalP"/>
    </source>
</evidence>
<evidence type="ECO:0000256" key="5">
    <source>
        <dbReference type="ARBA" id="ARBA00022475"/>
    </source>
</evidence>
<keyword evidence="8 12" id="KW-0653">Protein transport</keyword>
<evidence type="ECO:0000256" key="9">
    <source>
        <dbReference type="ARBA" id="ARBA00022989"/>
    </source>
</evidence>
<dbReference type="Proteomes" id="UP000494174">
    <property type="component" value="Unassembled WGS sequence"/>
</dbReference>
<feature type="transmembrane region" description="Helical" evidence="13">
    <location>
        <begin position="197"/>
        <end position="218"/>
    </location>
</feature>
<feature type="signal peptide" evidence="14">
    <location>
        <begin position="1"/>
        <end position="23"/>
    </location>
</feature>
<accession>A0A6P2L7U9</accession>
<feature type="domain" description="MotA/TolQ/ExbB proton channel" evidence="15">
    <location>
        <begin position="123"/>
        <end position="229"/>
    </location>
</feature>
<proteinExistence type="inferred from homology"/>
<dbReference type="GO" id="GO:0017038">
    <property type="term" value="P:protein import"/>
    <property type="evidence" value="ECO:0007669"/>
    <property type="project" value="TreeGrafter"/>
</dbReference>
<dbReference type="PANTHER" id="PTHR30625">
    <property type="entry name" value="PROTEIN TOLQ"/>
    <property type="match status" value="1"/>
</dbReference>
<comment type="similarity">
    <text evidence="12">Belongs to the exbB/tolQ family.</text>
</comment>
<feature type="transmembrane region" description="Helical" evidence="13">
    <location>
        <begin position="150"/>
        <end position="173"/>
    </location>
</feature>
<comment type="subunit">
    <text evidence="2">The accessory proteins ExbB and ExbD seem to form a complex with TonB.</text>
</comment>
<keyword evidence="6" id="KW-0997">Cell inner membrane</keyword>
<evidence type="ECO:0000256" key="12">
    <source>
        <dbReference type="RuleBase" id="RU004057"/>
    </source>
</evidence>
<evidence type="ECO:0000256" key="1">
    <source>
        <dbReference type="ARBA" id="ARBA00004429"/>
    </source>
</evidence>
<dbReference type="Pfam" id="PF01618">
    <property type="entry name" value="MotA_ExbB"/>
    <property type="match status" value="1"/>
</dbReference>
<reference evidence="16 17" key="1">
    <citation type="submission" date="2019-09" db="EMBL/GenBank/DDBJ databases">
        <authorList>
            <person name="Depoorter E."/>
        </authorList>
    </citation>
    <scope>NUCLEOTIDE SEQUENCE [LARGE SCALE GENOMIC DNA]</scope>
    <source>
        <strain evidence="16">R-15945</strain>
    </source>
</reference>
<feature type="chain" id="PRO_5044426719" description="Biopolymer transport protein ExbB" evidence="14">
    <location>
        <begin position="24"/>
        <end position="262"/>
    </location>
</feature>
<evidence type="ECO:0000256" key="4">
    <source>
        <dbReference type="ARBA" id="ARBA00022448"/>
    </source>
</evidence>
<evidence type="ECO:0000259" key="15">
    <source>
        <dbReference type="Pfam" id="PF01618"/>
    </source>
</evidence>
<dbReference type="GO" id="GO:0005886">
    <property type="term" value="C:plasma membrane"/>
    <property type="evidence" value="ECO:0007669"/>
    <property type="project" value="UniProtKB-SubCell"/>
</dbReference>
<evidence type="ECO:0000256" key="6">
    <source>
        <dbReference type="ARBA" id="ARBA00022519"/>
    </source>
</evidence>
<protein>
    <recommendedName>
        <fullName evidence="3">Biopolymer transport protein ExbB</fullName>
    </recommendedName>
</protein>
<evidence type="ECO:0000256" key="13">
    <source>
        <dbReference type="SAM" id="Phobius"/>
    </source>
</evidence>
<evidence type="ECO:0000313" key="16">
    <source>
        <dbReference type="EMBL" id="VWB74878.1"/>
    </source>
</evidence>
<dbReference type="RefSeq" id="WP_174915212.1">
    <property type="nucleotide sequence ID" value="NZ_CABVPS010000010.1"/>
</dbReference>
<comment type="function">
    <text evidence="11">Involved in the TonB-dependent energy-dependent transport of various receptor-bound substrates. Protects ExbD from proteolytic degradation and functionally stabilizes TonB.</text>
</comment>
<organism evidence="16 17">
    <name type="scientific">Burkholderia lata (strain ATCC 17760 / DSM 23089 / LMG 22485 / NCIMB 9086 / R18194 / 383)</name>
    <dbReference type="NCBI Taxonomy" id="482957"/>
    <lineage>
        <taxon>Bacteria</taxon>
        <taxon>Pseudomonadati</taxon>
        <taxon>Pseudomonadota</taxon>
        <taxon>Betaproteobacteria</taxon>
        <taxon>Burkholderiales</taxon>
        <taxon>Burkholderiaceae</taxon>
        <taxon>Burkholderia</taxon>
        <taxon>Burkholderia cepacia complex</taxon>
    </lineage>
</organism>
<name>A0A6P2L7U9_BURL3</name>
<keyword evidence="7 13" id="KW-0812">Transmembrane</keyword>
<evidence type="ECO:0000256" key="10">
    <source>
        <dbReference type="ARBA" id="ARBA00023136"/>
    </source>
</evidence>
<sequence length="262" mass="27340">MINRTRKAALVTALFLAASAAHAATDTVTNPYGLDALWKGGDFIARGTLLILVVMSMGSWYIIVAKLLEQARVLRRAKAAETGFWKAGSLGEGTKKLDAGSPFRFIAEAGLAAFDHHEGALVEQVDLHDWVAAAIERATTSVSSRLQDGLAFLGTVGSTAPFIGLFGTVWGIYHALTAIGIAGQASIDKVAGPVGEALIMTAIGLAVAVPAVLGYNWLVRRNKAVMERVRGFSTELHIVILTGTTTAGAAAATKAAALTRVG</sequence>
<evidence type="ECO:0000256" key="3">
    <source>
        <dbReference type="ARBA" id="ARBA00022093"/>
    </source>
</evidence>
<evidence type="ECO:0000313" key="17">
    <source>
        <dbReference type="Proteomes" id="UP000494174"/>
    </source>
</evidence>
<keyword evidence="9 13" id="KW-1133">Transmembrane helix</keyword>
<evidence type="ECO:0000256" key="8">
    <source>
        <dbReference type="ARBA" id="ARBA00022927"/>
    </source>
</evidence>
<evidence type="ECO:0000256" key="2">
    <source>
        <dbReference type="ARBA" id="ARBA00011471"/>
    </source>
</evidence>